<evidence type="ECO:0000259" key="18">
    <source>
        <dbReference type="Pfam" id="PF00905"/>
    </source>
</evidence>
<evidence type="ECO:0000256" key="12">
    <source>
        <dbReference type="ARBA" id="ARBA00023136"/>
    </source>
</evidence>
<comment type="similarity">
    <text evidence="2">In the C-terminal section; belongs to the transpeptidase family.</text>
</comment>
<keyword evidence="10" id="KW-0133">Cell shape</keyword>
<comment type="catalytic activity">
    <reaction evidence="15">
        <text>Preferential cleavage: (Ac)2-L-Lys-D-Ala-|-D-Ala. Also transpeptidation of peptidyl-alanyl moieties that are N-acyl substituents of D-alanine.</text>
        <dbReference type="EC" id="3.4.16.4"/>
    </reaction>
</comment>
<evidence type="ECO:0000256" key="1">
    <source>
        <dbReference type="ARBA" id="ARBA00004236"/>
    </source>
</evidence>
<dbReference type="GO" id="GO:0008955">
    <property type="term" value="F:peptidoglycan glycosyltransferase activity"/>
    <property type="evidence" value="ECO:0007669"/>
    <property type="project" value="UniProtKB-EC"/>
</dbReference>
<dbReference type="InterPro" id="IPR001264">
    <property type="entry name" value="Glyco_trans_51"/>
</dbReference>
<keyword evidence="7" id="KW-0328">Glycosyltransferase</keyword>
<evidence type="ECO:0000256" key="15">
    <source>
        <dbReference type="ARBA" id="ARBA00034000"/>
    </source>
</evidence>
<evidence type="ECO:0000256" key="17">
    <source>
        <dbReference type="SAM" id="Phobius"/>
    </source>
</evidence>
<evidence type="ECO:0000256" key="10">
    <source>
        <dbReference type="ARBA" id="ARBA00022960"/>
    </source>
</evidence>
<evidence type="ECO:0000256" key="5">
    <source>
        <dbReference type="ARBA" id="ARBA00022645"/>
    </source>
</evidence>
<accession>A0A7W1WQH1</accession>
<dbReference type="InterPro" id="IPR050396">
    <property type="entry name" value="Glycosyltr_51/Transpeptidase"/>
</dbReference>
<evidence type="ECO:0000256" key="16">
    <source>
        <dbReference type="ARBA" id="ARBA00049902"/>
    </source>
</evidence>
<dbReference type="SUPFAM" id="SSF53955">
    <property type="entry name" value="Lysozyme-like"/>
    <property type="match status" value="1"/>
</dbReference>
<dbReference type="GO" id="GO:0009252">
    <property type="term" value="P:peptidoglycan biosynthetic process"/>
    <property type="evidence" value="ECO:0007669"/>
    <property type="project" value="UniProtKB-KW"/>
</dbReference>
<reference evidence="20 21" key="1">
    <citation type="submission" date="2020-07" db="EMBL/GenBank/DDBJ databases">
        <authorList>
            <person name="Feng H."/>
        </authorList>
    </citation>
    <scope>NUCLEOTIDE SEQUENCE [LARGE SCALE GENOMIC DNA]</scope>
    <source>
        <strain evidence="21">s-10</strain>
    </source>
</reference>
<keyword evidence="4" id="KW-1003">Cell membrane</keyword>
<keyword evidence="11" id="KW-0573">Peptidoglycan synthesis</keyword>
<dbReference type="Pfam" id="PF00905">
    <property type="entry name" value="Transpeptidase"/>
    <property type="match status" value="1"/>
</dbReference>
<dbReference type="InterPro" id="IPR036950">
    <property type="entry name" value="PBP_transglycosylase"/>
</dbReference>
<evidence type="ECO:0000256" key="6">
    <source>
        <dbReference type="ARBA" id="ARBA00022670"/>
    </source>
</evidence>
<keyword evidence="17" id="KW-1133">Transmembrane helix</keyword>
<keyword evidence="13" id="KW-0511">Multifunctional enzyme</keyword>
<comment type="caution">
    <text evidence="20">The sequence shown here is derived from an EMBL/GenBank/DDBJ whole genome shotgun (WGS) entry which is preliminary data.</text>
</comment>
<dbReference type="GO" id="GO:0008360">
    <property type="term" value="P:regulation of cell shape"/>
    <property type="evidence" value="ECO:0007669"/>
    <property type="project" value="UniProtKB-KW"/>
</dbReference>
<keyword evidence="14" id="KW-0961">Cell wall biogenesis/degradation</keyword>
<comment type="catalytic activity">
    <reaction evidence="16">
        <text>[GlcNAc-(1-&gt;4)-Mur2Ac(oyl-L-Ala-gamma-D-Glu-L-Lys-D-Ala-D-Ala)](n)-di-trans,octa-cis-undecaprenyl diphosphate + beta-D-GlcNAc-(1-&gt;4)-Mur2Ac(oyl-L-Ala-gamma-D-Glu-L-Lys-D-Ala-D-Ala)-di-trans,octa-cis-undecaprenyl diphosphate = [GlcNAc-(1-&gt;4)-Mur2Ac(oyl-L-Ala-gamma-D-Glu-L-Lys-D-Ala-D-Ala)](n+1)-di-trans,octa-cis-undecaprenyl diphosphate + di-trans,octa-cis-undecaprenyl diphosphate + H(+)</text>
        <dbReference type="Rhea" id="RHEA:23708"/>
        <dbReference type="Rhea" id="RHEA-COMP:9602"/>
        <dbReference type="Rhea" id="RHEA-COMP:9603"/>
        <dbReference type="ChEBI" id="CHEBI:15378"/>
        <dbReference type="ChEBI" id="CHEBI:58405"/>
        <dbReference type="ChEBI" id="CHEBI:60033"/>
        <dbReference type="ChEBI" id="CHEBI:78435"/>
        <dbReference type="EC" id="2.4.99.28"/>
    </reaction>
</comment>
<dbReference type="NCBIfam" id="TIGR02074">
    <property type="entry name" value="PBP_1a_fam"/>
    <property type="match status" value="1"/>
</dbReference>
<dbReference type="GO" id="GO:0030288">
    <property type="term" value="C:outer membrane-bounded periplasmic space"/>
    <property type="evidence" value="ECO:0007669"/>
    <property type="project" value="TreeGrafter"/>
</dbReference>
<comment type="subcellular location">
    <subcellularLocation>
        <location evidence="1">Cell membrane</location>
    </subcellularLocation>
</comment>
<dbReference type="GO" id="GO:0006508">
    <property type="term" value="P:proteolysis"/>
    <property type="evidence" value="ECO:0007669"/>
    <property type="project" value="UniProtKB-KW"/>
</dbReference>
<gene>
    <name evidence="20" type="ORF">H1191_07095</name>
</gene>
<keyword evidence="21" id="KW-1185">Reference proteome</keyword>
<dbReference type="PANTHER" id="PTHR32282:SF11">
    <property type="entry name" value="PENICILLIN-BINDING PROTEIN 1B"/>
    <property type="match status" value="1"/>
</dbReference>
<comment type="similarity">
    <text evidence="3">In the N-terminal section; belongs to the glycosyltransferase 51 family.</text>
</comment>
<dbReference type="InterPro" id="IPR001460">
    <property type="entry name" value="PCN-bd_Tpept"/>
</dbReference>
<dbReference type="EMBL" id="JACEIQ010000005">
    <property type="protein sequence ID" value="MBA4494068.1"/>
    <property type="molecule type" value="Genomic_DNA"/>
</dbReference>
<dbReference type="SUPFAM" id="SSF56601">
    <property type="entry name" value="beta-lactamase/transpeptidase-like"/>
    <property type="match status" value="1"/>
</dbReference>
<feature type="domain" description="Penicillin-binding protein transpeptidase" evidence="18">
    <location>
        <begin position="338"/>
        <end position="562"/>
    </location>
</feature>
<evidence type="ECO:0000256" key="4">
    <source>
        <dbReference type="ARBA" id="ARBA00022475"/>
    </source>
</evidence>
<dbReference type="InterPro" id="IPR023346">
    <property type="entry name" value="Lysozyme-like_dom_sf"/>
</dbReference>
<dbReference type="FunFam" id="1.10.3810.10:FF:000001">
    <property type="entry name" value="Penicillin-binding protein 1A"/>
    <property type="match status" value="1"/>
</dbReference>
<protein>
    <submittedName>
        <fullName evidence="20">PBP1A family penicillin-binding protein</fullName>
    </submittedName>
</protein>
<evidence type="ECO:0000313" key="21">
    <source>
        <dbReference type="Proteomes" id="UP000535491"/>
    </source>
</evidence>
<evidence type="ECO:0000259" key="19">
    <source>
        <dbReference type="Pfam" id="PF00912"/>
    </source>
</evidence>
<evidence type="ECO:0000256" key="2">
    <source>
        <dbReference type="ARBA" id="ARBA00007090"/>
    </source>
</evidence>
<dbReference type="InterPro" id="IPR012338">
    <property type="entry name" value="Beta-lactam/transpept-like"/>
</dbReference>
<dbReference type="Gene3D" id="1.10.3810.10">
    <property type="entry name" value="Biosynthetic peptidoglycan transglycosylase-like"/>
    <property type="match status" value="1"/>
</dbReference>
<dbReference type="Gene3D" id="3.40.710.10">
    <property type="entry name" value="DD-peptidase/beta-lactamase superfamily"/>
    <property type="match status" value="1"/>
</dbReference>
<dbReference type="Pfam" id="PF00912">
    <property type="entry name" value="Transgly"/>
    <property type="match status" value="1"/>
</dbReference>
<proteinExistence type="inferred from homology"/>
<keyword evidence="5" id="KW-0121">Carboxypeptidase</keyword>
<name>A0A7W1WQH1_9BACL</name>
<evidence type="ECO:0000256" key="3">
    <source>
        <dbReference type="ARBA" id="ARBA00007739"/>
    </source>
</evidence>
<evidence type="ECO:0000256" key="8">
    <source>
        <dbReference type="ARBA" id="ARBA00022679"/>
    </source>
</evidence>
<dbReference type="GO" id="GO:0071555">
    <property type="term" value="P:cell wall organization"/>
    <property type="evidence" value="ECO:0007669"/>
    <property type="project" value="UniProtKB-KW"/>
</dbReference>
<evidence type="ECO:0000256" key="11">
    <source>
        <dbReference type="ARBA" id="ARBA00022984"/>
    </source>
</evidence>
<feature type="domain" description="Glycosyl transferase family 51" evidence="19">
    <location>
        <begin position="71"/>
        <end position="246"/>
    </location>
</feature>
<evidence type="ECO:0000256" key="13">
    <source>
        <dbReference type="ARBA" id="ARBA00023268"/>
    </source>
</evidence>
<evidence type="ECO:0000256" key="9">
    <source>
        <dbReference type="ARBA" id="ARBA00022801"/>
    </source>
</evidence>
<keyword evidence="9" id="KW-0378">Hydrolase</keyword>
<feature type="transmembrane region" description="Helical" evidence="17">
    <location>
        <begin position="28"/>
        <end position="50"/>
    </location>
</feature>
<dbReference type="AlphaFoldDB" id="A0A7W1WQH1"/>
<sequence length="682" mass="77293">MGEQKTTPDHPPLNQFPVWRLIKWTYRIFCWMFIITLICSAALGVAILYLKSKPLPPPEISSSSKLYDAKGRYIGQIDEGEYREPVKLEQVPQSLIQATLAAEDKNFYHHWGFSLTGIIRAVIANLKAGHVVQGASTITQQLARNLYLTHDRTWSRKIKEAILTVQLELHYTKDEILEMYLNEIYYGHGAYGVGRAARVYFNKNVEQLNLAESAFLAGIPRGPQYYSPYFHLPRARQRQRYILDLMVRNQMITAQEAQQAKQTTLAIAEPSKPQQIRASYFRDYVIQTAVLQYGLEESVVRRGGLKIYTTLDPRMQKYAEESVKQFLGDKKDLQGALISADPHTGHIKAMVGGKDYSKSQYNRVFARRQPGSSFKPVLYLSALENGFTPLTQIISRPTAFAYEGGIYRPSNYRGQYANRPITLREAIARSDNIYAVSTLFHIGINKEIDMARKLGIKSPLRPTPSLALGSYPITPYELAQAYATIADGGIRHPLTGIRKIVDSYGKVLVENETNPIRVTSPAHSYVLTRLLTSVFDSGGTGHRVRQMFLRAAAGKTGTTDWDGWLSGFTPDLVTTVWVGYDHSRKLPHHEARLSQYIWGSYMKKATALQPARIFPVPQGVKGVYIDIETGYLATPFCKHTRLEFFVRGTEPRQTCPEHPGPVKRSGNDPSLWERFIDWWNSF</sequence>
<dbReference type="RefSeq" id="WP_181751308.1">
    <property type="nucleotide sequence ID" value="NZ_JACEIQ010000005.1"/>
</dbReference>
<organism evidence="20 21">
    <name type="scientific">Paenactinomyces guangxiensis</name>
    <dbReference type="NCBI Taxonomy" id="1490290"/>
    <lineage>
        <taxon>Bacteria</taxon>
        <taxon>Bacillati</taxon>
        <taxon>Bacillota</taxon>
        <taxon>Bacilli</taxon>
        <taxon>Bacillales</taxon>
        <taxon>Thermoactinomycetaceae</taxon>
        <taxon>Paenactinomyces</taxon>
    </lineage>
</organism>
<evidence type="ECO:0000313" key="20">
    <source>
        <dbReference type="EMBL" id="MBA4494068.1"/>
    </source>
</evidence>
<dbReference type="GO" id="GO:0008658">
    <property type="term" value="F:penicillin binding"/>
    <property type="evidence" value="ECO:0007669"/>
    <property type="project" value="InterPro"/>
</dbReference>
<keyword evidence="6" id="KW-0645">Protease</keyword>
<evidence type="ECO:0000256" key="7">
    <source>
        <dbReference type="ARBA" id="ARBA00022676"/>
    </source>
</evidence>
<dbReference type="GO" id="GO:0009002">
    <property type="term" value="F:serine-type D-Ala-D-Ala carboxypeptidase activity"/>
    <property type="evidence" value="ECO:0007669"/>
    <property type="project" value="UniProtKB-EC"/>
</dbReference>
<keyword evidence="12 17" id="KW-0472">Membrane</keyword>
<keyword evidence="17" id="KW-0812">Transmembrane</keyword>
<dbReference type="GO" id="GO:0005886">
    <property type="term" value="C:plasma membrane"/>
    <property type="evidence" value="ECO:0007669"/>
    <property type="project" value="UniProtKB-SubCell"/>
</dbReference>
<dbReference type="Proteomes" id="UP000535491">
    <property type="component" value="Unassembled WGS sequence"/>
</dbReference>
<keyword evidence="8" id="KW-0808">Transferase</keyword>
<dbReference type="PANTHER" id="PTHR32282">
    <property type="entry name" value="BINDING PROTEIN TRANSPEPTIDASE, PUTATIVE-RELATED"/>
    <property type="match status" value="1"/>
</dbReference>
<evidence type="ECO:0000256" key="14">
    <source>
        <dbReference type="ARBA" id="ARBA00023316"/>
    </source>
</evidence>